<dbReference type="PANTHER" id="PTHR12967">
    <property type="entry name" value="PROTEIN SHQ1 HOMOLOG"/>
    <property type="match status" value="1"/>
</dbReference>
<dbReference type="Proteomes" id="UP001530293">
    <property type="component" value="Unassembled WGS sequence"/>
</dbReference>
<accession>A0ABD3MU66</accession>
<feature type="region of interest" description="Disordered" evidence="2">
    <location>
        <begin position="241"/>
        <end position="267"/>
    </location>
</feature>
<dbReference type="InterPro" id="IPR006571">
    <property type="entry name" value="TLDc_dom"/>
</dbReference>
<evidence type="ECO:0000256" key="1">
    <source>
        <dbReference type="ARBA" id="ARBA00005607"/>
    </source>
</evidence>
<dbReference type="PANTHER" id="PTHR12967:SF0">
    <property type="entry name" value="PROTEIN SHQ1 HOMOLOG"/>
    <property type="match status" value="1"/>
</dbReference>
<feature type="region of interest" description="Disordered" evidence="2">
    <location>
        <begin position="91"/>
        <end position="117"/>
    </location>
</feature>
<dbReference type="Pfam" id="PF07534">
    <property type="entry name" value="TLD"/>
    <property type="match status" value="1"/>
</dbReference>
<dbReference type="InterPro" id="IPR008978">
    <property type="entry name" value="HSP20-like_chaperone"/>
</dbReference>
<feature type="region of interest" description="Disordered" evidence="2">
    <location>
        <begin position="791"/>
        <end position="819"/>
    </location>
</feature>
<proteinExistence type="inferred from homology"/>
<dbReference type="Pfam" id="PF21413">
    <property type="entry name" value="SHQ1-like_CS"/>
    <property type="match status" value="1"/>
</dbReference>
<comment type="caution">
    <text evidence="4">The sequence shown here is derived from an EMBL/GenBank/DDBJ whole genome shotgun (WGS) entry which is preliminary data.</text>
</comment>
<dbReference type="InterPro" id="IPR039742">
    <property type="entry name" value="Shq1"/>
</dbReference>
<feature type="region of interest" description="Disordered" evidence="2">
    <location>
        <begin position="532"/>
        <end position="591"/>
    </location>
</feature>
<evidence type="ECO:0000256" key="2">
    <source>
        <dbReference type="SAM" id="MobiDB-lite"/>
    </source>
</evidence>
<comment type="similarity">
    <text evidence="1">Belongs to the SHQ1 family.</text>
</comment>
<gene>
    <name evidence="4" type="ORF">ACHAWU_000154</name>
</gene>
<organism evidence="4 5">
    <name type="scientific">Discostella pseudostelligera</name>
    <dbReference type="NCBI Taxonomy" id="259834"/>
    <lineage>
        <taxon>Eukaryota</taxon>
        <taxon>Sar</taxon>
        <taxon>Stramenopiles</taxon>
        <taxon>Ochrophyta</taxon>
        <taxon>Bacillariophyta</taxon>
        <taxon>Coscinodiscophyceae</taxon>
        <taxon>Thalassiosirophycidae</taxon>
        <taxon>Stephanodiscales</taxon>
        <taxon>Stephanodiscaceae</taxon>
        <taxon>Discostella</taxon>
    </lineage>
</organism>
<dbReference type="InterPro" id="IPR048696">
    <property type="entry name" value="SHQ1-like_CS"/>
</dbReference>
<dbReference type="PROSITE" id="PS51203">
    <property type="entry name" value="CS"/>
    <property type="match status" value="1"/>
</dbReference>
<dbReference type="SMART" id="SM00584">
    <property type="entry name" value="TLDc"/>
    <property type="match status" value="1"/>
</dbReference>
<feature type="region of interest" description="Disordered" evidence="2">
    <location>
        <begin position="993"/>
        <end position="1048"/>
    </location>
</feature>
<dbReference type="Pfam" id="PF04925">
    <property type="entry name" value="SHQ1"/>
    <property type="match status" value="1"/>
</dbReference>
<keyword evidence="5" id="KW-1185">Reference proteome</keyword>
<evidence type="ECO:0000313" key="5">
    <source>
        <dbReference type="Proteomes" id="UP001530293"/>
    </source>
</evidence>
<sequence length="1467" mass="162535">MPIIPRYSLTQTSTHVHVEISIPHVRVSPANLDLVIVDGTELHFYAPPTYLLKLTLPDRVVDENGVEESLTCAVTDLDLDVATDEVADADGNAEEHEHDDTYTGAPASSTASAPRRRHIWTSDDLPKMQYNPDKNHGTIVIILRKEEEGFWQDLDLLGRLQQQPRKPRRESRSINPLVSVINEHEDAEIGKALDETNTSGVMENLLSINQTRPKYGLFQQFSNVFRDYAREGLVHEMLECPNPDEASANNNEDCESNNHSEEQSRRQMRLEMENQKFDSDRYLNDLHAEVEEDMIFDAAMRMVPHWMEADNDNHAASQNNLIESVENITDRMALLSTSSSDVTTVFFTADESHLLATLPPQHTTFPMQQLSAEERRSAFLTLIDILFAYAYDHRTTDGDPTRSECHYLFNKLYIDPLIGWIQRCEESEVIEFGKALLMITKHDSHSDAIGKDCLGLGLVELEHAYLESDDASETASGEAAATTIYERNAMRSSSDPTTNIASSWASSLVTDYRHTNDHDGARDIMLNGHNHINAADADDDDGNGEEEKKLDINTMPSSTSKESYVVTYDDDLSSPKSSPFRQSLDEEHRAKQEVQQQQLANSKHLLRQSLESLSNAVDSNGHPALTGTERNFLESLLEFNGPGASEACMAAHSILMDGNLFFGTMCAGSAGEVVERVPGHRWTTMNSSLGKDSNGGGNDEGSELAATKITELNQPYELSHEASASEARLSRLMLRKRQSSSGTDIHRLFRAHEAGIVVTPGGSARRSLMRMGLPMEKGLFHPPPLATTINTNVSLKDPETDLSSTAPAEGDDTNTSKEDYQKATFEKTLAKMDERTIRRIEKEERAKQKNELMLRPPTPAGGGCISPFSMNVLRTMFASKQFSFHRSSSSYSRYDSFLNGATTSDTGFMSDSTSGVEDSDKNDIFRPSPRASSAEERLKNLLINAGFKDEYDEDNSKVFVVDAATEDDAEIVRGTSTDSVAVLMEGGPSYRDVNMFRESSRPEDRKTHDLVEDSDIGEFPTASDLGELPPKLLSSSLESDSRRRSNTVGIIKPSSFRTMSPLRKGKYSRSVSWGYMVVDKEEGKAAIAHQASASSIMNEGGMSIITFPNLRKAAPLRSDSLGSSASVMTSLPPLRLGAPLRSESTVSISSILSPFPLSRANPVFSPMASFSSLPPPPLSLANAIRSDSQVTMGSNVDDDRSLNSADYIDVKANLPKGAAWERSKISHNEYSVFIRQASTNNYEGMGIEIEDSPLETIDNARKFRSLLSNGDYSTRSRKSSSSSSRLPIRYLDDSFIIKNINFERHSSEILRSLSNEDLHSSHHLETINGVEGEVFGNVQHSILDQAKLESELEVYYWSGRNNLVQYCTHDMLAVGGGLLRDENRDDLPDKQPDMGGFGLAIDSDLLRGTSSPCATFQSPPLSKLHSNGSPFEILNMEVWTLTPCNSVAEAENIEMTALFLETYNREH</sequence>
<feature type="compositionally biased region" description="Basic and acidic residues" evidence="2">
    <location>
        <begin position="256"/>
        <end position="267"/>
    </location>
</feature>
<feature type="compositionally biased region" description="Basic and acidic residues" evidence="2">
    <location>
        <begin position="994"/>
        <end position="1011"/>
    </location>
</feature>
<evidence type="ECO:0000313" key="4">
    <source>
        <dbReference type="EMBL" id="KAL3767491.1"/>
    </source>
</evidence>
<name>A0ABD3MU66_9STRA</name>
<dbReference type="EMBL" id="JALLBG020000075">
    <property type="protein sequence ID" value="KAL3767491.1"/>
    <property type="molecule type" value="Genomic_DNA"/>
</dbReference>
<dbReference type="InterPro" id="IPR007052">
    <property type="entry name" value="CS_dom"/>
</dbReference>
<dbReference type="InterPro" id="IPR007009">
    <property type="entry name" value="Shq1_C"/>
</dbReference>
<evidence type="ECO:0000259" key="3">
    <source>
        <dbReference type="PROSITE" id="PS51203"/>
    </source>
</evidence>
<dbReference type="Gene3D" id="2.60.40.790">
    <property type="match status" value="1"/>
</dbReference>
<feature type="region of interest" description="Disordered" evidence="2">
    <location>
        <begin position="909"/>
        <end position="931"/>
    </location>
</feature>
<feature type="domain" description="CS" evidence="3">
    <location>
        <begin position="2"/>
        <end position="155"/>
    </location>
</feature>
<reference evidence="4 5" key="1">
    <citation type="submission" date="2024-10" db="EMBL/GenBank/DDBJ databases">
        <title>Updated reference genomes for cyclostephanoid diatoms.</title>
        <authorList>
            <person name="Roberts W.R."/>
            <person name="Alverson A.J."/>
        </authorList>
    </citation>
    <scope>NUCLEOTIDE SEQUENCE [LARGE SCALE GENOMIC DNA]</scope>
    <source>
        <strain evidence="4 5">AJA232-27</strain>
    </source>
</reference>
<protein>
    <recommendedName>
        <fullName evidence="3">CS domain-containing protein</fullName>
    </recommendedName>
</protein>